<organism evidence="1 2">
    <name type="scientific">Gambusia affinis</name>
    <name type="common">Western mosquitofish</name>
    <name type="synonym">Heterandria affinis</name>
    <dbReference type="NCBI Taxonomy" id="33528"/>
    <lineage>
        <taxon>Eukaryota</taxon>
        <taxon>Metazoa</taxon>
        <taxon>Chordata</taxon>
        <taxon>Craniata</taxon>
        <taxon>Vertebrata</taxon>
        <taxon>Euteleostomi</taxon>
        <taxon>Actinopterygii</taxon>
        <taxon>Neopterygii</taxon>
        <taxon>Teleostei</taxon>
        <taxon>Neoteleostei</taxon>
        <taxon>Acanthomorphata</taxon>
        <taxon>Ovalentaria</taxon>
        <taxon>Atherinomorphae</taxon>
        <taxon>Cyprinodontiformes</taxon>
        <taxon>Poeciliidae</taxon>
        <taxon>Poeciliinae</taxon>
        <taxon>Gambusia</taxon>
    </lineage>
</organism>
<dbReference type="AlphaFoldDB" id="A0A315V804"/>
<proteinExistence type="predicted"/>
<keyword evidence="2" id="KW-1185">Reference proteome</keyword>
<evidence type="ECO:0000313" key="2">
    <source>
        <dbReference type="Proteomes" id="UP000250572"/>
    </source>
</evidence>
<dbReference type="EMBL" id="NHOQ01002268">
    <property type="protein sequence ID" value="PWA19079.1"/>
    <property type="molecule type" value="Genomic_DNA"/>
</dbReference>
<evidence type="ECO:0000313" key="1">
    <source>
        <dbReference type="EMBL" id="PWA19079.1"/>
    </source>
</evidence>
<comment type="caution">
    <text evidence="1">The sequence shown here is derived from an EMBL/GenBank/DDBJ whole genome shotgun (WGS) entry which is preliminary data.</text>
</comment>
<accession>A0A315V804</accession>
<dbReference type="Proteomes" id="UP000250572">
    <property type="component" value="Unassembled WGS sequence"/>
</dbReference>
<sequence length="255" mass="27479">MFFFFLSSSSPPSSSSLPSSGLLPESDGRCWEAWKEARFKGAVSTHPSPACSRDSEAADCDYMGTGPNKSAAGLQTLGHHVVNESVLVPDLQLVKLGLVRPAGGHDVFETAVIGLEDGVLGAQVQRPSLLDGVLEAAVSKATDRLCDEDIEIITDQQSNTKYRDEIGRISDPAMCSHLIGVVHSHSTASSLEVIDLPLPGVTSVRWSVIVAHLTATLYFFVARAESMVTWSSVRSRYGRPRSKYFSSTSTFGRMS</sequence>
<name>A0A315V804_GAMAF</name>
<protein>
    <submittedName>
        <fullName evidence="1">Uncharacterized protein</fullName>
    </submittedName>
</protein>
<gene>
    <name evidence="1" type="ORF">CCH79_00004828</name>
</gene>
<reference evidence="1 2" key="1">
    <citation type="journal article" date="2018" name="G3 (Bethesda)">
        <title>A High-Quality Reference Genome for the Invasive Mosquitofish Gambusia affinis Using a Chicago Library.</title>
        <authorList>
            <person name="Hoffberg S.L."/>
            <person name="Troendle N.J."/>
            <person name="Glenn T.C."/>
            <person name="Mahmud O."/>
            <person name="Louha S."/>
            <person name="Chalopin D."/>
            <person name="Bennetzen J.L."/>
            <person name="Mauricio R."/>
        </authorList>
    </citation>
    <scope>NUCLEOTIDE SEQUENCE [LARGE SCALE GENOMIC DNA]</scope>
    <source>
        <strain evidence="1">NE01/NJP1002.9</strain>
        <tissue evidence="1">Muscle</tissue>
    </source>
</reference>